<dbReference type="Proteomes" id="UP000557688">
    <property type="component" value="Unassembled WGS sequence"/>
</dbReference>
<keyword evidence="1" id="KW-0969">Cilium</keyword>
<gene>
    <name evidence="1" type="ORF">FHR90_002496</name>
    <name evidence="2" type="ORF">HUK83_03130</name>
</gene>
<dbReference type="AlphaFoldDB" id="A0A839V2D1"/>
<keyword evidence="1" id="KW-0966">Cell projection</keyword>
<dbReference type="EMBL" id="JACHXV010000010">
    <property type="protein sequence ID" value="MBB3174650.1"/>
    <property type="molecule type" value="Genomic_DNA"/>
</dbReference>
<evidence type="ECO:0000313" key="2">
    <source>
        <dbReference type="EMBL" id="NVN29333.1"/>
    </source>
</evidence>
<evidence type="ECO:0000313" key="1">
    <source>
        <dbReference type="EMBL" id="MBB3174650.1"/>
    </source>
</evidence>
<dbReference type="EMBL" id="JABXXQ010000028">
    <property type="protein sequence ID" value="NVN29333.1"/>
    <property type="molecule type" value="Genomic_DNA"/>
</dbReference>
<reference evidence="1 3" key="2">
    <citation type="submission" date="2020-08" db="EMBL/GenBank/DDBJ databases">
        <title>Genomic Encyclopedia of Type Strains, Phase III (KMG-III): the genomes of soil and plant-associated and newly described type strains.</title>
        <authorList>
            <person name="Whitman W."/>
        </authorList>
    </citation>
    <scope>NUCLEOTIDE SEQUENCE [LARGE SCALE GENOMIC DNA]</scope>
    <source>
        <strain evidence="1 3">CECT 8088</strain>
    </source>
</reference>
<dbReference type="GO" id="GO:0044781">
    <property type="term" value="P:bacterial-type flagellum organization"/>
    <property type="evidence" value="ECO:0007669"/>
    <property type="project" value="InterPro"/>
</dbReference>
<dbReference type="RefSeq" id="WP_176622055.1">
    <property type="nucleotide sequence ID" value="NZ_JABXXQ010000028.1"/>
</dbReference>
<keyword evidence="1" id="KW-0282">Flagellum</keyword>
<sequence length="142" mass="15291">MVYNPYRRAGVADTGGMSPREIEASAFAMVNRALREARTPHERVLALGRNHDLWSIILKDVASERCALPSVLRDDILRLGLFSTRRSLRAMGESAPSLAALLEINADMEAALRPAAAAPSSRMSVPPLARVAEHASLAAMSA</sequence>
<evidence type="ECO:0000313" key="3">
    <source>
        <dbReference type="Proteomes" id="UP000557688"/>
    </source>
</evidence>
<evidence type="ECO:0000313" key="4">
    <source>
        <dbReference type="Proteomes" id="UP000565205"/>
    </source>
</evidence>
<dbReference type="Proteomes" id="UP000565205">
    <property type="component" value="Unassembled WGS sequence"/>
</dbReference>
<proteinExistence type="predicted"/>
<reference evidence="2 4" key="1">
    <citation type="submission" date="2020-06" db="EMBL/GenBank/DDBJ databases">
        <title>Description of novel acetic acid bacteria.</title>
        <authorList>
            <person name="Sombolestani A."/>
        </authorList>
    </citation>
    <scope>NUCLEOTIDE SEQUENCE [LARGE SCALE GENOMIC DNA]</scope>
    <source>
        <strain evidence="2 4">LMG 26838</strain>
    </source>
</reference>
<accession>A0A839V2D1</accession>
<name>A0A839V2D1_9PROT</name>
<dbReference type="InterPro" id="IPR010845">
    <property type="entry name" value="FlaF"/>
</dbReference>
<comment type="caution">
    <text evidence="1">The sequence shown here is derived from an EMBL/GenBank/DDBJ whole genome shotgun (WGS) entry which is preliminary data.</text>
</comment>
<dbReference type="Pfam" id="PF07309">
    <property type="entry name" value="FlaF"/>
    <property type="match status" value="1"/>
</dbReference>
<organism evidence="1 3">
    <name type="scientific">Endobacter medicaginis</name>
    <dbReference type="NCBI Taxonomy" id="1181271"/>
    <lineage>
        <taxon>Bacteria</taxon>
        <taxon>Pseudomonadati</taxon>
        <taxon>Pseudomonadota</taxon>
        <taxon>Alphaproteobacteria</taxon>
        <taxon>Acetobacterales</taxon>
        <taxon>Acetobacteraceae</taxon>
        <taxon>Endobacter</taxon>
    </lineage>
</organism>
<keyword evidence="3" id="KW-1185">Reference proteome</keyword>
<protein>
    <submittedName>
        <fullName evidence="1">Flagellar protein FlaF</fullName>
    </submittedName>
    <submittedName>
        <fullName evidence="2">Flagellin assembly protein</fullName>
    </submittedName>
</protein>